<evidence type="ECO:0000256" key="2">
    <source>
        <dbReference type="ARBA" id="ARBA00022617"/>
    </source>
</evidence>
<dbReference type="InterPro" id="IPR017972">
    <property type="entry name" value="Cyt_P450_CS"/>
</dbReference>
<dbReference type="CDD" id="cd11029">
    <property type="entry name" value="CYP107-like"/>
    <property type="match status" value="1"/>
</dbReference>
<dbReference type="PANTHER" id="PTHR46696:SF1">
    <property type="entry name" value="CYTOCHROME P450 YJIB-RELATED"/>
    <property type="match status" value="1"/>
</dbReference>
<sequence>MSTEAQPGVDYESLPPEFFTEPTYPNDHADNARLRSKCPVHRVDHPIGAEAYVVMDYETVAASFSDPRLSKSVDNAPAWWQELLKDSSPTLIRNMLTADAPRHTRLRKLVAQAFTPRKMRALRPKIQETADDLIDAFADGRADLFDEFAIALPLKVICEFLGVPFEDRDKLHEWGLLLSGAPYATEEENRRLKWASDSIEEYLKDLLAARRAEELGDDLVSTLIRAADEDDRFTNDELVSTLILLINAGHKTTAYTISNGMEALFANPDQLELLREDPGLAPGAVEEFLRYQPPVYRGTLRVALEDMELAGVPIGKESFVHLMISSANRDPEVFEDPDRLDITRTGSRHFAFGHGAHFCPGSPLSRLEGEIAFNTLLRRLPDITLAVPREELPWLYDNSVGRGVTSLPITYTTKLPR</sequence>
<dbReference type="OrthoDB" id="4156795at2"/>
<dbReference type="GO" id="GO:0020037">
    <property type="term" value="F:heme binding"/>
    <property type="evidence" value="ECO:0007669"/>
    <property type="project" value="InterPro"/>
</dbReference>
<gene>
    <name evidence="9" type="ORF">EDD40_0820</name>
</gene>
<dbReference type="InterPro" id="IPR002397">
    <property type="entry name" value="Cyt_P450_B"/>
</dbReference>
<evidence type="ECO:0000256" key="5">
    <source>
        <dbReference type="ARBA" id="ARBA00023004"/>
    </source>
</evidence>
<keyword evidence="3 7" id="KW-0479">Metal-binding</keyword>
<proteinExistence type="inferred from homology"/>
<evidence type="ECO:0000256" key="1">
    <source>
        <dbReference type="ARBA" id="ARBA00010617"/>
    </source>
</evidence>
<accession>A0A3N1GZN7</accession>
<comment type="similarity">
    <text evidence="1 7">Belongs to the cytochrome P450 family.</text>
</comment>
<dbReference type="RefSeq" id="WP_123741704.1">
    <property type="nucleotide sequence ID" value="NZ_RJKM01000001.1"/>
</dbReference>
<dbReference type="GO" id="GO:0005506">
    <property type="term" value="F:iron ion binding"/>
    <property type="evidence" value="ECO:0007669"/>
    <property type="project" value="InterPro"/>
</dbReference>
<keyword evidence="6 7" id="KW-0503">Monooxygenase</keyword>
<keyword evidence="2 7" id="KW-0349">Heme</keyword>
<dbReference type="GO" id="GO:0004497">
    <property type="term" value="F:monooxygenase activity"/>
    <property type="evidence" value="ECO:0007669"/>
    <property type="project" value="UniProtKB-KW"/>
</dbReference>
<dbReference type="InterPro" id="IPR001128">
    <property type="entry name" value="Cyt_P450"/>
</dbReference>
<evidence type="ECO:0000256" key="4">
    <source>
        <dbReference type="ARBA" id="ARBA00023002"/>
    </source>
</evidence>
<keyword evidence="4 7" id="KW-0560">Oxidoreductase</keyword>
<evidence type="ECO:0000256" key="8">
    <source>
        <dbReference type="SAM" id="MobiDB-lite"/>
    </source>
</evidence>
<evidence type="ECO:0000313" key="9">
    <source>
        <dbReference type="EMBL" id="ROP35586.1"/>
    </source>
</evidence>
<dbReference type="Proteomes" id="UP000268727">
    <property type="component" value="Unassembled WGS sequence"/>
</dbReference>
<evidence type="ECO:0000256" key="6">
    <source>
        <dbReference type="ARBA" id="ARBA00023033"/>
    </source>
</evidence>
<organism evidence="9 10">
    <name type="scientific">Saccharothrix texasensis</name>
    <dbReference type="NCBI Taxonomy" id="103734"/>
    <lineage>
        <taxon>Bacteria</taxon>
        <taxon>Bacillati</taxon>
        <taxon>Actinomycetota</taxon>
        <taxon>Actinomycetes</taxon>
        <taxon>Pseudonocardiales</taxon>
        <taxon>Pseudonocardiaceae</taxon>
        <taxon>Saccharothrix</taxon>
    </lineage>
</organism>
<name>A0A3N1GZN7_9PSEU</name>
<dbReference type="EMBL" id="RJKM01000001">
    <property type="protein sequence ID" value="ROP35586.1"/>
    <property type="molecule type" value="Genomic_DNA"/>
</dbReference>
<dbReference type="SUPFAM" id="SSF48264">
    <property type="entry name" value="Cytochrome P450"/>
    <property type="match status" value="1"/>
</dbReference>
<dbReference type="AlphaFoldDB" id="A0A3N1GZN7"/>
<dbReference type="PANTHER" id="PTHR46696">
    <property type="entry name" value="P450, PUTATIVE (EUROFUNG)-RELATED"/>
    <property type="match status" value="1"/>
</dbReference>
<evidence type="ECO:0000256" key="3">
    <source>
        <dbReference type="ARBA" id="ARBA00022723"/>
    </source>
</evidence>
<dbReference type="PRINTS" id="PR00359">
    <property type="entry name" value="BP450"/>
</dbReference>
<protein>
    <submittedName>
        <fullName evidence="9">Cytochrome P450</fullName>
    </submittedName>
</protein>
<dbReference type="Pfam" id="PF00067">
    <property type="entry name" value="p450"/>
    <property type="match status" value="2"/>
</dbReference>
<dbReference type="PROSITE" id="PS00086">
    <property type="entry name" value="CYTOCHROME_P450"/>
    <property type="match status" value="1"/>
</dbReference>
<feature type="region of interest" description="Disordered" evidence="8">
    <location>
        <begin position="1"/>
        <end position="26"/>
    </location>
</feature>
<comment type="caution">
    <text evidence="9">The sequence shown here is derived from an EMBL/GenBank/DDBJ whole genome shotgun (WGS) entry which is preliminary data.</text>
</comment>
<dbReference type="InterPro" id="IPR036396">
    <property type="entry name" value="Cyt_P450_sf"/>
</dbReference>
<reference evidence="9 10" key="1">
    <citation type="submission" date="2018-11" db="EMBL/GenBank/DDBJ databases">
        <title>Sequencing the genomes of 1000 actinobacteria strains.</title>
        <authorList>
            <person name="Klenk H.-P."/>
        </authorList>
    </citation>
    <scope>NUCLEOTIDE SEQUENCE [LARGE SCALE GENOMIC DNA]</scope>
    <source>
        <strain evidence="9 10">DSM 44231</strain>
    </source>
</reference>
<dbReference type="Gene3D" id="1.10.630.10">
    <property type="entry name" value="Cytochrome P450"/>
    <property type="match status" value="1"/>
</dbReference>
<dbReference type="FunFam" id="1.10.630.10:FF:000018">
    <property type="entry name" value="Cytochrome P450 monooxygenase"/>
    <property type="match status" value="1"/>
</dbReference>
<evidence type="ECO:0000256" key="7">
    <source>
        <dbReference type="RuleBase" id="RU000461"/>
    </source>
</evidence>
<dbReference type="GO" id="GO:0016705">
    <property type="term" value="F:oxidoreductase activity, acting on paired donors, with incorporation or reduction of molecular oxygen"/>
    <property type="evidence" value="ECO:0007669"/>
    <property type="project" value="InterPro"/>
</dbReference>
<evidence type="ECO:0000313" key="10">
    <source>
        <dbReference type="Proteomes" id="UP000268727"/>
    </source>
</evidence>
<keyword evidence="10" id="KW-1185">Reference proteome</keyword>
<keyword evidence="5 7" id="KW-0408">Iron</keyword>